<accession>A0A6H5GUF5</accession>
<evidence type="ECO:0000313" key="2">
    <source>
        <dbReference type="EMBL" id="CAB0007449.1"/>
    </source>
</evidence>
<organism evidence="2 3">
    <name type="scientific">Nesidiocoris tenuis</name>
    <dbReference type="NCBI Taxonomy" id="355587"/>
    <lineage>
        <taxon>Eukaryota</taxon>
        <taxon>Metazoa</taxon>
        <taxon>Ecdysozoa</taxon>
        <taxon>Arthropoda</taxon>
        <taxon>Hexapoda</taxon>
        <taxon>Insecta</taxon>
        <taxon>Pterygota</taxon>
        <taxon>Neoptera</taxon>
        <taxon>Paraneoptera</taxon>
        <taxon>Hemiptera</taxon>
        <taxon>Heteroptera</taxon>
        <taxon>Panheteroptera</taxon>
        <taxon>Cimicomorpha</taxon>
        <taxon>Miridae</taxon>
        <taxon>Dicyphina</taxon>
        <taxon>Nesidiocoris</taxon>
    </lineage>
</organism>
<proteinExistence type="predicted"/>
<protein>
    <submittedName>
        <fullName evidence="2">Uncharacterized protein</fullName>
    </submittedName>
</protein>
<evidence type="ECO:0000313" key="3">
    <source>
        <dbReference type="Proteomes" id="UP000479000"/>
    </source>
</evidence>
<dbReference type="AlphaFoldDB" id="A0A6H5GUF5"/>
<dbReference type="Proteomes" id="UP000479000">
    <property type="component" value="Unassembled WGS sequence"/>
</dbReference>
<sequence length="104" mass="11685">MKNCAEKSSFGPGQVGHQQPQIQMKSQRVPLEEQRLGGKGVLRRRRRRRKRTGRRGIYGPQAQKDVPAGRMVRGHRQQTTFVKSSGAQPSLGVWRAVEGLHSSN</sequence>
<evidence type="ECO:0000256" key="1">
    <source>
        <dbReference type="SAM" id="MobiDB-lite"/>
    </source>
</evidence>
<feature type="compositionally biased region" description="Polar residues" evidence="1">
    <location>
        <begin position="16"/>
        <end position="26"/>
    </location>
</feature>
<gene>
    <name evidence="2" type="ORF">NTEN_LOCUS12729</name>
</gene>
<name>A0A6H5GUF5_9HEMI</name>
<reference evidence="2 3" key="1">
    <citation type="submission" date="2020-02" db="EMBL/GenBank/DDBJ databases">
        <authorList>
            <person name="Ferguson B K."/>
        </authorList>
    </citation>
    <scope>NUCLEOTIDE SEQUENCE [LARGE SCALE GENOMIC DNA]</scope>
</reference>
<feature type="region of interest" description="Disordered" evidence="1">
    <location>
        <begin position="1"/>
        <end position="63"/>
    </location>
</feature>
<keyword evidence="3" id="KW-1185">Reference proteome</keyword>
<dbReference type="EMBL" id="CADCXU010019079">
    <property type="protein sequence ID" value="CAB0007449.1"/>
    <property type="molecule type" value="Genomic_DNA"/>
</dbReference>
<feature type="compositionally biased region" description="Basic residues" evidence="1">
    <location>
        <begin position="41"/>
        <end position="54"/>
    </location>
</feature>